<name>A0A561DPA7_9BACI</name>
<dbReference type="InterPro" id="IPR006059">
    <property type="entry name" value="SBP"/>
</dbReference>
<reference evidence="1 2" key="1">
    <citation type="submission" date="2019-06" db="EMBL/GenBank/DDBJ databases">
        <title>Sorghum-associated microbial communities from plants grown in Nebraska, USA.</title>
        <authorList>
            <person name="Schachtman D."/>
        </authorList>
    </citation>
    <scope>NUCLEOTIDE SEQUENCE [LARGE SCALE GENOMIC DNA]</scope>
    <source>
        <strain evidence="1 2">2482</strain>
    </source>
</reference>
<dbReference type="Gene3D" id="3.40.190.10">
    <property type="entry name" value="Periplasmic binding protein-like II"/>
    <property type="match status" value="2"/>
</dbReference>
<dbReference type="SUPFAM" id="SSF53850">
    <property type="entry name" value="Periplasmic binding protein-like II"/>
    <property type="match status" value="1"/>
</dbReference>
<dbReference type="PANTHER" id="PTHR43649">
    <property type="entry name" value="ARABINOSE-BINDING PROTEIN-RELATED"/>
    <property type="match status" value="1"/>
</dbReference>
<dbReference type="EMBL" id="VIVN01000003">
    <property type="protein sequence ID" value="TWE05149.1"/>
    <property type="molecule type" value="Genomic_DNA"/>
</dbReference>
<proteinExistence type="predicted"/>
<dbReference type="PANTHER" id="PTHR43649:SF11">
    <property type="entry name" value="ABC TRANSPORTER SUBSTRATE-BINDING PROTEIN YESO-RELATED"/>
    <property type="match status" value="1"/>
</dbReference>
<dbReference type="Proteomes" id="UP000319671">
    <property type="component" value="Unassembled WGS sequence"/>
</dbReference>
<evidence type="ECO:0000313" key="2">
    <source>
        <dbReference type="Proteomes" id="UP000319671"/>
    </source>
</evidence>
<protein>
    <submittedName>
        <fullName evidence="1">Carbohydrate ABC transporter substrate-binding protein (CUT1 family)</fullName>
    </submittedName>
</protein>
<accession>A0A561DPA7</accession>
<sequence length="459" mass="52028">MMSSFFDRLKVRRVVDISLFTKGGKKLRKFGLTFFCFILILSATGCGSSSADPSGSNGQNSNKKVTLRVSWWGEQQRHDYTMKVIELYEKKHPNVTIEAEFGNWDDYWKKLAPMAAASKLPDVIQMDTPYLFQYGEKDQLEDLTHFINDGTIDIQSIDKNAISGGMIHDKLYGFTLGSNVLSVITNDKMINESGVVLDDENWTWDEFEKIAVDIHKATGKYGTNGMSPADVFFPYYLRTKGEHFYNEDGTGLGYSDDQLFIDYFNRELRLIDEAAFPTPDVQSQIKGNEAEFIGKGNAAMTWNWSNQYLGFAQSANSTLSIKFPPEHANERALFLRPSMFFSIPKSSKQKQEAAKFINFFVNNVEANKLIKGDRGVPVSSKVLKQIKPKLTEEETKIFDYVEKASNYASKEDSPSPLGSAEVIMILKDISEQILFKKITPEVGSKMFREKAEEILQKNQ</sequence>
<comment type="caution">
    <text evidence="1">The sequence shown here is derived from an EMBL/GenBank/DDBJ whole genome shotgun (WGS) entry which is preliminary data.</text>
</comment>
<keyword evidence="2" id="KW-1185">Reference proteome</keyword>
<dbReference type="InterPro" id="IPR050490">
    <property type="entry name" value="Bact_solute-bd_prot1"/>
</dbReference>
<organism evidence="1 2">
    <name type="scientific">Neobacillus bataviensis</name>
    <dbReference type="NCBI Taxonomy" id="220685"/>
    <lineage>
        <taxon>Bacteria</taxon>
        <taxon>Bacillati</taxon>
        <taxon>Bacillota</taxon>
        <taxon>Bacilli</taxon>
        <taxon>Bacillales</taxon>
        <taxon>Bacillaceae</taxon>
        <taxon>Neobacillus</taxon>
    </lineage>
</organism>
<evidence type="ECO:0000313" key="1">
    <source>
        <dbReference type="EMBL" id="TWE05149.1"/>
    </source>
</evidence>
<dbReference type="Pfam" id="PF01547">
    <property type="entry name" value="SBP_bac_1"/>
    <property type="match status" value="1"/>
</dbReference>
<gene>
    <name evidence="1" type="ORF">FB550_103325</name>
</gene>
<dbReference type="AlphaFoldDB" id="A0A561DPA7"/>